<evidence type="ECO:0000313" key="2">
    <source>
        <dbReference type="Proteomes" id="UP000502996"/>
    </source>
</evidence>
<dbReference type="KEGG" id="nano:G5V58_07845"/>
<dbReference type="AlphaFoldDB" id="A0A6G6WC23"/>
<accession>A0A6G6WC23</accession>
<name>A0A6G6WC23_9ACTN</name>
<evidence type="ECO:0000313" key="1">
    <source>
        <dbReference type="EMBL" id="QIG42707.1"/>
    </source>
</evidence>
<proteinExistence type="predicted"/>
<dbReference type="RefSeq" id="WP_165230755.1">
    <property type="nucleotide sequence ID" value="NZ_CP049257.1"/>
</dbReference>
<organism evidence="1 2">
    <name type="scientific">Nocardioides anomalus</name>
    <dbReference type="NCBI Taxonomy" id="2712223"/>
    <lineage>
        <taxon>Bacteria</taxon>
        <taxon>Bacillati</taxon>
        <taxon>Actinomycetota</taxon>
        <taxon>Actinomycetes</taxon>
        <taxon>Propionibacteriales</taxon>
        <taxon>Nocardioidaceae</taxon>
        <taxon>Nocardioides</taxon>
    </lineage>
</organism>
<keyword evidence="2" id="KW-1185">Reference proteome</keyword>
<sequence length="116" mass="12155">MPDLPPDAVPSWVRARLRDLEPLVDALLDVPSAKLDGPPPGAAGAGGLAWFDASLATSPALAAAGEDLRTAWLLGFGVHAAWRAHTAVDQNLPTLRAFRQAESARMLAAAGRRLGR</sequence>
<reference evidence="1 2" key="1">
    <citation type="submission" date="2020-02" db="EMBL/GenBank/DDBJ databases">
        <title>Full genome sequence of Nocardioides sp. R-3366.</title>
        <authorList>
            <person name="Im W.-T."/>
        </authorList>
    </citation>
    <scope>NUCLEOTIDE SEQUENCE [LARGE SCALE GENOMIC DNA]</scope>
    <source>
        <strain evidence="1 2">R-3366</strain>
    </source>
</reference>
<dbReference type="Proteomes" id="UP000502996">
    <property type="component" value="Chromosome"/>
</dbReference>
<gene>
    <name evidence="1" type="ORF">G5V58_07845</name>
</gene>
<protein>
    <submittedName>
        <fullName evidence="1">Uncharacterized protein</fullName>
    </submittedName>
</protein>
<dbReference type="EMBL" id="CP049257">
    <property type="protein sequence ID" value="QIG42707.1"/>
    <property type="molecule type" value="Genomic_DNA"/>
</dbReference>